<accession>A0A090YD85</accession>
<evidence type="ECO:0000256" key="1">
    <source>
        <dbReference type="ARBA" id="ARBA00023015"/>
    </source>
</evidence>
<dbReference type="SUPFAM" id="SSF48008">
    <property type="entry name" value="GntR ligand-binding domain-like"/>
    <property type="match status" value="1"/>
</dbReference>
<dbReference type="Proteomes" id="UP000029278">
    <property type="component" value="Unassembled WGS sequence"/>
</dbReference>
<reference evidence="6 8" key="1">
    <citation type="submission" date="2014-04" db="EMBL/GenBank/DDBJ databases">
        <authorList>
            <person name="Bishop-Lilly K.A."/>
            <person name="Broomall S.M."/>
            <person name="Chain P.S."/>
            <person name="Chertkov O."/>
            <person name="Coyne S.R."/>
            <person name="Daligault H.E."/>
            <person name="Davenport K.W."/>
            <person name="Erkkila T."/>
            <person name="Frey K.G."/>
            <person name="Gibbons H.S."/>
            <person name="Gu W."/>
            <person name="Jaissle J."/>
            <person name="Johnson S.L."/>
            <person name="Koroleva G.I."/>
            <person name="Ladner J.T."/>
            <person name="Lo C.-C."/>
            <person name="Minogue T.D."/>
            <person name="Munk C."/>
            <person name="Palacios G.F."/>
            <person name="Redden C.L."/>
            <person name="Rosenzweig C.N."/>
            <person name="Scholz M.B."/>
            <person name="Teshima H."/>
            <person name="Xu Y."/>
        </authorList>
    </citation>
    <scope>NUCLEOTIDE SEQUENCE [LARGE SCALE GENOMIC DNA]</scope>
    <source>
        <strain evidence="6 8">8244</strain>
    </source>
</reference>
<dbReference type="Pfam" id="PF00392">
    <property type="entry name" value="GntR"/>
    <property type="match status" value="1"/>
</dbReference>
<evidence type="ECO:0000313" key="9">
    <source>
        <dbReference type="Proteomes" id="UP000442469"/>
    </source>
</evidence>
<dbReference type="PANTHER" id="PTHR43537">
    <property type="entry name" value="TRANSCRIPTIONAL REGULATOR, GNTR FAMILY"/>
    <property type="match status" value="1"/>
</dbReference>
<dbReference type="GeneID" id="77007852"/>
<name>A0A090YD85_PAEMA</name>
<dbReference type="OrthoDB" id="9782299at2"/>
<dbReference type="InterPro" id="IPR000524">
    <property type="entry name" value="Tscrpt_reg_HTH_GntR"/>
</dbReference>
<organism evidence="6 8">
    <name type="scientific">Paenibacillus macerans</name>
    <name type="common">Bacillus macerans</name>
    <dbReference type="NCBI Taxonomy" id="44252"/>
    <lineage>
        <taxon>Bacteria</taxon>
        <taxon>Bacillati</taxon>
        <taxon>Bacillota</taxon>
        <taxon>Bacilli</taxon>
        <taxon>Bacillales</taxon>
        <taxon>Paenibacillaceae</taxon>
        <taxon>Paenibacillus</taxon>
    </lineage>
</organism>
<dbReference type="SMART" id="SM00345">
    <property type="entry name" value="HTH_GNTR"/>
    <property type="match status" value="1"/>
</dbReference>
<dbReference type="HOGENOM" id="CLU_017584_9_2_9"/>
<sequence>MNDKFSFKTISHHKLVDDVVNQLQLKISTGDIRPGDKIPTEPELMEMFGVGRSTIREAIRVLVHAGLLEKKQGFGTYLKASPVIQEPLVQRLHRAELMEVYEARKMLELEISRLAALRRDEEDLQNMRKHLDERGLALQQNDRELYAKSDIEFHMAVALASKNGVIIDLFRTFSEVLSDALRKLNKEYGSHDPHSYYHEQLYEAIKQQDPELAVKWTLLNLEGTIAEL</sequence>
<dbReference type="SUPFAM" id="SSF46785">
    <property type="entry name" value="Winged helix' DNA-binding domain"/>
    <property type="match status" value="1"/>
</dbReference>
<dbReference type="InterPro" id="IPR008920">
    <property type="entry name" value="TF_FadR/GntR_C"/>
</dbReference>
<comment type="caution">
    <text evidence="6">The sequence shown here is derived from an EMBL/GenBank/DDBJ whole genome shotgun (WGS) entry which is preliminary data.</text>
</comment>
<dbReference type="CDD" id="cd07377">
    <property type="entry name" value="WHTH_GntR"/>
    <property type="match status" value="1"/>
</dbReference>
<dbReference type="EMBL" id="JMQA01000041">
    <property type="protein sequence ID" value="KFM95822.1"/>
    <property type="molecule type" value="Genomic_DNA"/>
</dbReference>
<dbReference type="PROSITE" id="PS50949">
    <property type="entry name" value="HTH_GNTR"/>
    <property type="match status" value="1"/>
</dbReference>
<feature type="domain" description="HTH gntR-type" evidence="5">
    <location>
        <begin position="13"/>
        <end position="81"/>
    </location>
</feature>
<dbReference type="AlphaFoldDB" id="A0A090YD85"/>
<protein>
    <submittedName>
        <fullName evidence="6">Bacterial regulatory s, gntR family protein</fullName>
    </submittedName>
    <submittedName>
        <fullName evidence="7">FCD domain-containing protein</fullName>
    </submittedName>
</protein>
<evidence type="ECO:0000256" key="2">
    <source>
        <dbReference type="ARBA" id="ARBA00023125"/>
    </source>
</evidence>
<dbReference type="Pfam" id="PF07729">
    <property type="entry name" value="FCD"/>
    <property type="match status" value="1"/>
</dbReference>
<keyword evidence="3" id="KW-0804">Transcription</keyword>
<keyword evidence="2" id="KW-0238">DNA-binding</keyword>
<proteinExistence type="predicted"/>
<evidence type="ECO:0000259" key="5">
    <source>
        <dbReference type="PROSITE" id="PS50949"/>
    </source>
</evidence>
<dbReference type="Gene3D" id="1.10.10.10">
    <property type="entry name" value="Winged helix-like DNA-binding domain superfamily/Winged helix DNA-binding domain"/>
    <property type="match status" value="1"/>
</dbReference>
<keyword evidence="1" id="KW-0805">Transcription regulation</keyword>
<dbReference type="GO" id="GO:0003700">
    <property type="term" value="F:DNA-binding transcription factor activity"/>
    <property type="evidence" value="ECO:0007669"/>
    <property type="project" value="InterPro"/>
</dbReference>
<dbReference type="InterPro" id="IPR036388">
    <property type="entry name" value="WH-like_DNA-bd_sf"/>
</dbReference>
<reference evidence="7 9" key="2">
    <citation type="submission" date="2019-11" db="EMBL/GenBank/DDBJ databases">
        <title>Draft genome sequences of five Paenibacillus species of dairy origin.</title>
        <authorList>
            <person name="Olajide A.M."/>
            <person name="Chen S."/>
            <person name="Lapointe G."/>
        </authorList>
    </citation>
    <scope>NUCLEOTIDE SEQUENCE [LARGE SCALE GENOMIC DNA]</scope>
    <source>
        <strain evidence="7 9">3CT49</strain>
    </source>
</reference>
<gene>
    <name evidence="6" type="ORF">DJ90_2208</name>
    <name evidence="7" type="ORF">GNQ08_16825</name>
</gene>
<feature type="coiled-coil region" evidence="4">
    <location>
        <begin position="107"/>
        <end position="134"/>
    </location>
</feature>
<dbReference type="Proteomes" id="UP000442469">
    <property type="component" value="Unassembled WGS sequence"/>
</dbReference>
<evidence type="ECO:0000313" key="8">
    <source>
        <dbReference type="Proteomes" id="UP000029278"/>
    </source>
</evidence>
<dbReference type="PATRIC" id="fig|44252.3.peg.5083"/>
<dbReference type="Gene3D" id="1.20.120.530">
    <property type="entry name" value="GntR ligand-binding domain-like"/>
    <property type="match status" value="1"/>
</dbReference>
<keyword evidence="4" id="KW-0175">Coiled coil</keyword>
<dbReference type="RefSeq" id="WP_036623827.1">
    <property type="nucleotide sequence ID" value="NZ_BGML01000008.1"/>
</dbReference>
<dbReference type="PANTHER" id="PTHR43537:SF47">
    <property type="entry name" value="REGULATORY PROTEIN GNTR HTH"/>
    <property type="match status" value="1"/>
</dbReference>
<keyword evidence="8" id="KW-1185">Reference proteome</keyword>
<evidence type="ECO:0000313" key="6">
    <source>
        <dbReference type="EMBL" id="KFM95822.1"/>
    </source>
</evidence>
<dbReference type="PRINTS" id="PR00035">
    <property type="entry name" value="HTHGNTR"/>
</dbReference>
<evidence type="ECO:0000256" key="4">
    <source>
        <dbReference type="SAM" id="Coils"/>
    </source>
</evidence>
<evidence type="ECO:0000256" key="3">
    <source>
        <dbReference type="ARBA" id="ARBA00023163"/>
    </source>
</evidence>
<evidence type="ECO:0000313" key="7">
    <source>
        <dbReference type="EMBL" id="MUG24055.1"/>
    </source>
</evidence>
<dbReference type="GO" id="GO:0003677">
    <property type="term" value="F:DNA binding"/>
    <property type="evidence" value="ECO:0007669"/>
    <property type="project" value="UniProtKB-KW"/>
</dbReference>
<dbReference type="SMART" id="SM00895">
    <property type="entry name" value="FCD"/>
    <property type="match status" value="1"/>
</dbReference>
<dbReference type="EMBL" id="WNZZ01000012">
    <property type="protein sequence ID" value="MUG24055.1"/>
    <property type="molecule type" value="Genomic_DNA"/>
</dbReference>
<dbReference type="InterPro" id="IPR011711">
    <property type="entry name" value="GntR_C"/>
</dbReference>
<dbReference type="STRING" id="44252.DJ90_2208"/>
<dbReference type="InterPro" id="IPR036390">
    <property type="entry name" value="WH_DNA-bd_sf"/>
</dbReference>